<dbReference type="PIRSF" id="PIRSF000428">
    <property type="entry name" value="P_Ac_trans"/>
    <property type="match status" value="1"/>
</dbReference>
<dbReference type="InterPro" id="IPR050500">
    <property type="entry name" value="Phos_Acetyltrans/Butyryltrans"/>
</dbReference>
<dbReference type="InterPro" id="IPR002505">
    <property type="entry name" value="PTA_PTB"/>
</dbReference>
<dbReference type="EMBL" id="JBHTLM010000001">
    <property type="protein sequence ID" value="MFD1174819.1"/>
    <property type="molecule type" value="Genomic_DNA"/>
</dbReference>
<name>A0ABW3RQZ7_9BACL</name>
<keyword evidence="2" id="KW-0808">Transferase</keyword>
<evidence type="ECO:0000256" key="2">
    <source>
        <dbReference type="ARBA" id="ARBA00022679"/>
    </source>
</evidence>
<accession>A0ABW3RQZ7</accession>
<dbReference type="NCBIfam" id="NF006045">
    <property type="entry name" value="PRK08190.1"/>
    <property type="match status" value="1"/>
</dbReference>
<dbReference type="Gene3D" id="3.40.718.10">
    <property type="entry name" value="Isopropylmalate Dehydrogenase"/>
    <property type="match status" value="1"/>
</dbReference>
<reference evidence="6" key="1">
    <citation type="journal article" date="2019" name="Int. J. Syst. Evol. Microbiol.">
        <title>The Global Catalogue of Microorganisms (GCM) 10K type strain sequencing project: providing services to taxonomists for standard genome sequencing and annotation.</title>
        <authorList>
            <consortium name="The Broad Institute Genomics Platform"/>
            <consortium name="The Broad Institute Genome Sequencing Center for Infectious Disease"/>
            <person name="Wu L."/>
            <person name="Ma J."/>
        </authorList>
    </citation>
    <scope>NUCLEOTIDE SEQUENCE [LARGE SCALE GENOMIC DNA]</scope>
    <source>
        <strain evidence="6">CCUG 59189</strain>
    </source>
</reference>
<sequence length="302" mass="32531">MSIKCFKDLVDSVQKREKKTRVAVVAAQDEHTLDSVVQATKDQLIVPILIGDESKIKAIFESMGQRAEDYDIVNEQEIDDCLQVAIGLVKDGKADAMMKGKLETGQFMKSVVKDPDMKKGGLISLMGFYETDKYHKLFAVSDMGMNTYPDLEGKKKILLNAVNVFHAIGIENPKVAVMAAVEKVNPKMPETVDAGQLKQMNQTGEIRGCIVEGPISFDLATSKEAADVKGYESPVAGDADLLLVPDIVSGNILVKCLTGIAGASTAGIIIGARVPLIVTSRSAEASDKYNSIALTAFVGQNY</sequence>
<keyword evidence="3" id="KW-0012">Acyltransferase</keyword>
<dbReference type="PANTHER" id="PTHR43356">
    <property type="entry name" value="PHOSPHATE ACETYLTRANSFERASE"/>
    <property type="match status" value="1"/>
</dbReference>
<evidence type="ECO:0000313" key="6">
    <source>
        <dbReference type="Proteomes" id="UP001597262"/>
    </source>
</evidence>
<dbReference type="InterPro" id="IPR012147">
    <property type="entry name" value="P_Ac_Bu_trans"/>
</dbReference>
<evidence type="ECO:0000259" key="4">
    <source>
        <dbReference type="Pfam" id="PF01515"/>
    </source>
</evidence>
<gene>
    <name evidence="5" type="ORF">ACFQ3W_00655</name>
</gene>
<organism evidence="5 6">
    <name type="scientific">Paenibacillus puldeungensis</name>
    <dbReference type="NCBI Taxonomy" id="696536"/>
    <lineage>
        <taxon>Bacteria</taxon>
        <taxon>Bacillati</taxon>
        <taxon>Bacillota</taxon>
        <taxon>Bacilli</taxon>
        <taxon>Bacillales</taxon>
        <taxon>Paenibacillaceae</taxon>
        <taxon>Paenibacillus</taxon>
    </lineage>
</organism>
<dbReference type="RefSeq" id="WP_379315579.1">
    <property type="nucleotide sequence ID" value="NZ_JBHTLM010000001.1"/>
</dbReference>
<dbReference type="PANTHER" id="PTHR43356:SF2">
    <property type="entry name" value="PHOSPHATE ACETYLTRANSFERASE"/>
    <property type="match status" value="1"/>
</dbReference>
<dbReference type="Pfam" id="PF01515">
    <property type="entry name" value="PTA_PTB"/>
    <property type="match status" value="1"/>
</dbReference>
<feature type="domain" description="Phosphate acetyl/butaryl transferase" evidence="4">
    <location>
        <begin position="76"/>
        <end position="296"/>
    </location>
</feature>
<comment type="caution">
    <text evidence="5">The sequence shown here is derived from an EMBL/GenBank/DDBJ whole genome shotgun (WGS) entry which is preliminary data.</text>
</comment>
<keyword evidence="6" id="KW-1185">Reference proteome</keyword>
<comment type="similarity">
    <text evidence="1">Belongs to the phosphate acetyltransferase and butyryltransferase family.</text>
</comment>
<dbReference type="SUPFAM" id="SSF53659">
    <property type="entry name" value="Isocitrate/Isopropylmalate dehydrogenase-like"/>
    <property type="match status" value="1"/>
</dbReference>
<evidence type="ECO:0000256" key="1">
    <source>
        <dbReference type="ARBA" id="ARBA00005656"/>
    </source>
</evidence>
<proteinExistence type="inferred from homology"/>
<protein>
    <submittedName>
        <fullName evidence="5">Bifunctional enoyl-CoA hydratase/phosphate acetyltransferase</fullName>
    </submittedName>
</protein>
<evidence type="ECO:0000256" key="3">
    <source>
        <dbReference type="ARBA" id="ARBA00023315"/>
    </source>
</evidence>
<dbReference type="Proteomes" id="UP001597262">
    <property type="component" value="Unassembled WGS sequence"/>
</dbReference>
<evidence type="ECO:0000313" key="5">
    <source>
        <dbReference type="EMBL" id="MFD1174819.1"/>
    </source>
</evidence>